<keyword evidence="5" id="KW-0862">Zinc</keyword>
<evidence type="ECO:0000313" key="10">
    <source>
        <dbReference type="Proteomes" id="UP001054252"/>
    </source>
</evidence>
<protein>
    <recommendedName>
        <fullName evidence="8">C2H2-type domain-containing protein</fullName>
    </recommendedName>
</protein>
<keyword evidence="2" id="KW-0479">Metal-binding</keyword>
<keyword evidence="10" id="KW-1185">Reference proteome</keyword>
<evidence type="ECO:0000256" key="4">
    <source>
        <dbReference type="ARBA" id="ARBA00022771"/>
    </source>
</evidence>
<accession>A0AAV5L0R0</accession>
<evidence type="ECO:0000256" key="6">
    <source>
        <dbReference type="ARBA" id="ARBA00023242"/>
    </source>
</evidence>
<dbReference type="AlphaFoldDB" id="A0AAV5L0R0"/>
<organism evidence="9 10">
    <name type="scientific">Rubroshorea leprosula</name>
    <dbReference type="NCBI Taxonomy" id="152421"/>
    <lineage>
        <taxon>Eukaryota</taxon>
        <taxon>Viridiplantae</taxon>
        <taxon>Streptophyta</taxon>
        <taxon>Embryophyta</taxon>
        <taxon>Tracheophyta</taxon>
        <taxon>Spermatophyta</taxon>
        <taxon>Magnoliopsida</taxon>
        <taxon>eudicotyledons</taxon>
        <taxon>Gunneridae</taxon>
        <taxon>Pentapetalae</taxon>
        <taxon>rosids</taxon>
        <taxon>malvids</taxon>
        <taxon>Malvales</taxon>
        <taxon>Dipterocarpaceae</taxon>
        <taxon>Rubroshorea</taxon>
    </lineage>
</organism>
<evidence type="ECO:0000313" key="9">
    <source>
        <dbReference type="EMBL" id="GKV30693.1"/>
    </source>
</evidence>
<dbReference type="Pfam" id="PF00096">
    <property type="entry name" value="zf-C2H2"/>
    <property type="match status" value="1"/>
</dbReference>
<keyword evidence="6" id="KW-0539">Nucleus</keyword>
<dbReference type="GO" id="GO:0008270">
    <property type="term" value="F:zinc ion binding"/>
    <property type="evidence" value="ECO:0007669"/>
    <property type="project" value="UniProtKB-KW"/>
</dbReference>
<evidence type="ECO:0000256" key="7">
    <source>
        <dbReference type="PROSITE-ProRule" id="PRU00042"/>
    </source>
</evidence>
<dbReference type="SMART" id="SM00355">
    <property type="entry name" value="ZnF_C2H2"/>
    <property type="match status" value="1"/>
</dbReference>
<dbReference type="Gene3D" id="3.30.160.60">
    <property type="entry name" value="Classic Zinc Finger"/>
    <property type="match status" value="1"/>
</dbReference>
<dbReference type="FunFam" id="3.30.160.60:FF:000145">
    <property type="entry name" value="Zinc finger protein 574"/>
    <property type="match status" value="1"/>
</dbReference>
<dbReference type="PANTHER" id="PTHR46352">
    <property type="entry name" value="PROTEIN SENSITIVE TO PROTON RHIZOTOXICITY 1"/>
    <property type="match status" value="1"/>
</dbReference>
<dbReference type="PROSITE" id="PS50157">
    <property type="entry name" value="ZINC_FINGER_C2H2_2"/>
    <property type="match status" value="1"/>
</dbReference>
<evidence type="ECO:0000256" key="2">
    <source>
        <dbReference type="ARBA" id="ARBA00022723"/>
    </source>
</evidence>
<comment type="subcellular location">
    <subcellularLocation>
        <location evidence="1">Nucleus</location>
    </subcellularLocation>
</comment>
<dbReference type="PANTHER" id="PTHR46352:SF14">
    <property type="entry name" value="PROTEIN SENSITIVE TO PROTON RHIZOTOXICITY 2-LIKE"/>
    <property type="match status" value="1"/>
</dbReference>
<proteinExistence type="predicted"/>
<evidence type="ECO:0000256" key="1">
    <source>
        <dbReference type="ARBA" id="ARBA00004123"/>
    </source>
</evidence>
<dbReference type="PROSITE" id="PS00028">
    <property type="entry name" value="ZINC_FINGER_C2H2_1"/>
    <property type="match status" value="1"/>
</dbReference>
<dbReference type="SUPFAM" id="SSF57667">
    <property type="entry name" value="beta-beta-alpha zinc fingers"/>
    <property type="match status" value="1"/>
</dbReference>
<gene>
    <name evidence="9" type="ORF">SLEP1_g39479</name>
</gene>
<sequence length="133" mass="15225">MDSLQSFLLQSFNSNTLLPKDQMDMVSSEISSAIQQIIDLKLTKKEINNNYDDESNLDENKEDCEMVELDAVELLTEHIHFCEICGKGFKRDANLRMHMRAHGIQYKTPDTLSKKGRNILEQSSSLSSQKTQI</sequence>
<name>A0AAV5L0R0_9ROSI</name>
<reference evidence="9 10" key="1">
    <citation type="journal article" date="2021" name="Commun. Biol.">
        <title>The genome of Shorea leprosula (Dipterocarpaceae) highlights the ecological relevance of drought in aseasonal tropical rainforests.</title>
        <authorList>
            <person name="Ng K.K.S."/>
            <person name="Kobayashi M.J."/>
            <person name="Fawcett J.A."/>
            <person name="Hatakeyama M."/>
            <person name="Paape T."/>
            <person name="Ng C.H."/>
            <person name="Ang C.C."/>
            <person name="Tnah L.H."/>
            <person name="Lee C.T."/>
            <person name="Nishiyama T."/>
            <person name="Sese J."/>
            <person name="O'Brien M.J."/>
            <person name="Copetti D."/>
            <person name="Mohd Noor M.I."/>
            <person name="Ong R.C."/>
            <person name="Putra M."/>
            <person name="Sireger I.Z."/>
            <person name="Indrioko S."/>
            <person name="Kosugi Y."/>
            <person name="Izuno A."/>
            <person name="Isagi Y."/>
            <person name="Lee S.L."/>
            <person name="Shimizu K.K."/>
        </authorList>
    </citation>
    <scope>NUCLEOTIDE SEQUENCE [LARGE SCALE GENOMIC DNA]</scope>
    <source>
        <strain evidence="9">214</strain>
    </source>
</reference>
<evidence type="ECO:0000256" key="3">
    <source>
        <dbReference type="ARBA" id="ARBA00022737"/>
    </source>
</evidence>
<evidence type="ECO:0000259" key="8">
    <source>
        <dbReference type="PROSITE" id="PS50157"/>
    </source>
</evidence>
<dbReference type="Proteomes" id="UP001054252">
    <property type="component" value="Unassembled WGS sequence"/>
</dbReference>
<dbReference type="InterPro" id="IPR013087">
    <property type="entry name" value="Znf_C2H2_type"/>
</dbReference>
<keyword evidence="3" id="KW-0677">Repeat</keyword>
<feature type="domain" description="C2H2-type" evidence="8">
    <location>
        <begin position="80"/>
        <end position="102"/>
    </location>
</feature>
<comment type="caution">
    <text evidence="9">The sequence shown here is derived from an EMBL/GenBank/DDBJ whole genome shotgun (WGS) entry which is preliminary data.</text>
</comment>
<keyword evidence="4 7" id="KW-0863">Zinc-finger</keyword>
<dbReference type="EMBL" id="BPVZ01000088">
    <property type="protein sequence ID" value="GKV30693.1"/>
    <property type="molecule type" value="Genomic_DNA"/>
</dbReference>
<dbReference type="InterPro" id="IPR044300">
    <property type="entry name" value="STOP1/2"/>
</dbReference>
<dbReference type="InterPro" id="IPR036236">
    <property type="entry name" value="Znf_C2H2_sf"/>
</dbReference>
<dbReference type="GO" id="GO:0010447">
    <property type="term" value="P:response to acidic pH"/>
    <property type="evidence" value="ECO:0007669"/>
    <property type="project" value="InterPro"/>
</dbReference>
<dbReference type="GO" id="GO:0005634">
    <property type="term" value="C:nucleus"/>
    <property type="evidence" value="ECO:0007669"/>
    <property type="project" value="UniProtKB-SubCell"/>
</dbReference>
<dbReference type="GO" id="GO:0010044">
    <property type="term" value="P:response to aluminum ion"/>
    <property type="evidence" value="ECO:0007669"/>
    <property type="project" value="InterPro"/>
</dbReference>
<evidence type="ECO:0000256" key="5">
    <source>
        <dbReference type="ARBA" id="ARBA00022833"/>
    </source>
</evidence>